<dbReference type="Proteomes" id="UP000492821">
    <property type="component" value="Unassembled WGS sequence"/>
</dbReference>
<evidence type="ECO:0000313" key="2">
    <source>
        <dbReference type="WBParaSite" id="Pan_g23336.t1"/>
    </source>
</evidence>
<dbReference type="WBParaSite" id="Pan_g23336.t1">
    <property type="protein sequence ID" value="Pan_g23336.t1"/>
    <property type="gene ID" value="Pan_g23336"/>
</dbReference>
<organism evidence="1 2">
    <name type="scientific">Panagrellus redivivus</name>
    <name type="common">Microworm</name>
    <dbReference type="NCBI Taxonomy" id="6233"/>
    <lineage>
        <taxon>Eukaryota</taxon>
        <taxon>Metazoa</taxon>
        <taxon>Ecdysozoa</taxon>
        <taxon>Nematoda</taxon>
        <taxon>Chromadorea</taxon>
        <taxon>Rhabditida</taxon>
        <taxon>Tylenchina</taxon>
        <taxon>Panagrolaimomorpha</taxon>
        <taxon>Panagrolaimoidea</taxon>
        <taxon>Panagrolaimidae</taxon>
        <taxon>Panagrellus</taxon>
    </lineage>
</organism>
<reference evidence="1" key="1">
    <citation type="journal article" date="2013" name="Genetics">
        <title>The draft genome and transcriptome of Panagrellus redivivus are shaped by the harsh demands of a free-living lifestyle.</title>
        <authorList>
            <person name="Srinivasan J."/>
            <person name="Dillman A.R."/>
            <person name="Macchietto M.G."/>
            <person name="Heikkinen L."/>
            <person name="Lakso M."/>
            <person name="Fracchia K.M."/>
            <person name="Antoshechkin I."/>
            <person name="Mortazavi A."/>
            <person name="Wong G."/>
            <person name="Sternberg P.W."/>
        </authorList>
    </citation>
    <scope>NUCLEOTIDE SEQUENCE [LARGE SCALE GENOMIC DNA]</scope>
    <source>
        <strain evidence="1">MT8872</strain>
    </source>
</reference>
<dbReference type="AlphaFoldDB" id="A0A7E4VRN7"/>
<accession>A0A7E4VRN7</accession>
<sequence length="468" mass="53699">MGWLDFWNWRPSQAPPPSSTSTDPLILHDETLPMALSPDNYVSAGIKFCTSPAGRYGFILGTTMYRKRTSKTEFLSTLRLDIIDFWTNERHKTTIHDLTRCGNYFVHFYAIDESTLVLVDHNQSLSVITQRLVLIDHEKRKIEVPFERRYTLTTSPFSMIKLAIGKNVCAVLAAQPLFDEWQLILIPKFPLFNLPDKLIDPTVTMNRSLLPALQASTNCVDIAYRLTPFFTEKDRKLNFFVTNLETRCLDSDLRIATMDIVTGECRIRLAKPDPKSMFPYSGNIDCDMPVVADCATKQHGATNVLLAARYRPSQGAVREIANNLIMGSTNMLLNVLFRFVGIDTKVFGDIFINSITMLVKIRSKIMLPVKVRVGILDVETFQWRFLTENEADFNSMHATLTGDDQKIVILHREFNQEAKSTRHWVEFNLLKSMKCDLKAFAMKALLSKRNDTTSRILTRMCRHREYVF</sequence>
<protein>
    <submittedName>
        <fullName evidence="2">Uncharacterized protein</fullName>
    </submittedName>
</protein>
<evidence type="ECO:0000313" key="1">
    <source>
        <dbReference type="Proteomes" id="UP000492821"/>
    </source>
</evidence>
<reference evidence="2" key="2">
    <citation type="submission" date="2020-10" db="UniProtKB">
        <authorList>
            <consortium name="WormBaseParasite"/>
        </authorList>
    </citation>
    <scope>IDENTIFICATION</scope>
</reference>
<proteinExistence type="predicted"/>
<keyword evidence="1" id="KW-1185">Reference proteome</keyword>
<name>A0A7E4VRN7_PANRE</name>